<dbReference type="PANTHER" id="PTHR10869">
    <property type="entry name" value="PROLYL 4-HYDROXYLASE ALPHA SUBUNIT"/>
    <property type="match status" value="1"/>
</dbReference>
<name>A0A0D3I975_EMIH1</name>
<dbReference type="Gene3D" id="2.60.120.620">
    <property type="entry name" value="q2cbj1_9rhob like domain"/>
    <property type="match status" value="1"/>
</dbReference>
<dbReference type="STRING" id="2903.R1CZJ3"/>
<evidence type="ECO:0000259" key="7">
    <source>
        <dbReference type="PROSITE" id="PS51471"/>
    </source>
</evidence>
<dbReference type="PROSITE" id="PS51471">
    <property type="entry name" value="FE2OG_OXY"/>
    <property type="match status" value="1"/>
</dbReference>
<dbReference type="GO" id="GO:0004656">
    <property type="term" value="F:procollagen-proline 4-dioxygenase activity"/>
    <property type="evidence" value="ECO:0007669"/>
    <property type="project" value="TreeGrafter"/>
</dbReference>
<accession>A0A0D3I975</accession>
<dbReference type="InterPro" id="IPR006620">
    <property type="entry name" value="Pro_4_hyd_alph"/>
</dbReference>
<dbReference type="AlphaFoldDB" id="A0A0D3I975"/>
<dbReference type="GO" id="GO:0031418">
    <property type="term" value="F:L-ascorbic acid binding"/>
    <property type="evidence" value="ECO:0007669"/>
    <property type="project" value="InterPro"/>
</dbReference>
<evidence type="ECO:0000256" key="3">
    <source>
        <dbReference type="ARBA" id="ARBA00022964"/>
    </source>
</evidence>
<evidence type="ECO:0000256" key="1">
    <source>
        <dbReference type="ARBA" id="ARBA00001961"/>
    </source>
</evidence>
<dbReference type="EnsemblProtists" id="EOD07810">
    <property type="protein sequence ID" value="EOD07810"/>
    <property type="gene ID" value="EMIHUDRAFT_121047"/>
</dbReference>
<keyword evidence="4" id="KW-0560">Oxidoreductase</keyword>
<dbReference type="InterPro" id="IPR045054">
    <property type="entry name" value="P4HA-like"/>
</dbReference>
<dbReference type="eggNOG" id="KOG1591">
    <property type="taxonomic scope" value="Eukaryota"/>
</dbReference>
<reference evidence="9" key="1">
    <citation type="journal article" date="2013" name="Nature">
        <title>Pan genome of the phytoplankton Emiliania underpins its global distribution.</title>
        <authorList>
            <person name="Read B.A."/>
            <person name="Kegel J."/>
            <person name="Klute M.J."/>
            <person name="Kuo A."/>
            <person name="Lefebvre S.C."/>
            <person name="Maumus F."/>
            <person name="Mayer C."/>
            <person name="Miller J."/>
            <person name="Monier A."/>
            <person name="Salamov A."/>
            <person name="Young J."/>
            <person name="Aguilar M."/>
            <person name="Claverie J.M."/>
            <person name="Frickenhaus S."/>
            <person name="Gonzalez K."/>
            <person name="Herman E.K."/>
            <person name="Lin Y.C."/>
            <person name="Napier J."/>
            <person name="Ogata H."/>
            <person name="Sarno A.F."/>
            <person name="Shmutz J."/>
            <person name="Schroeder D."/>
            <person name="de Vargas C."/>
            <person name="Verret F."/>
            <person name="von Dassow P."/>
            <person name="Valentin K."/>
            <person name="Van de Peer Y."/>
            <person name="Wheeler G."/>
            <person name="Dacks J.B."/>
            <person name="Delwiche C.F."/>
            <person name="Dyhrman S.T."/>
            <person name="Glockner G."/>
            <person name="John U."/>
            <person name="Richards T."/>
            <person name="Worden A.Z."/>
            <person name="Zhang X."/>
            <person name="Grigoriev I.V."/>
            <person name="Allen A.E."/>
            <person name="Bidle K."/>
            <person name="Borodovsky M."/>
            <person name="Bowler C."/>
            <person name="Brownlee C."/>
            <person name="Cock J.M."/>
            <person name="Elias M."/>
            <person name="Gladyshev V.N."/>
            <person name="Groth M."/>
            <person name="Guda C."/>
            <person name="Hadaegh A."/>
            <person name="Iglesias-Rodriguez M.D."/>
            <person name="Jenkins J."/>
            <person name="Jones B.M."/>
            <person name="Lawson T."/>
            <person name="Leese F."/>
            <person name="Lindquist E."/>
            <person name="Lobanov A."/>
            <person name="Lomsadze A."/>
            <person name="Malik S.B."/>
            <person name="Marsh M.E."/>
            <person name="Mackinder L."/>
            <person name="Mock T."/>
            <person name="Mueller-Roeber B."/>
            <person name="Pagarete A."/>
            <person name="Parker M."/>
            <person name="Probert I."/>
            <person name="Quesneville H."/>
            <person name="Raines C."/>
            <person name="Rensing S.A."/>
            <person name="Riano-Pachon D.M."/>
            <person name="Richier S."/>
            <person name="Rokitta S."/>
            <person name="Shiraiwa Y."/>
            <person name="Soanes D.M."/>
            <person name="van der Giezen M."/>
            <person name="Wahlund T.M."/>
            <person name="Williams B."/>
            <person name="Wilson W."/>
            <person name="Wolfe G."/>
            <person name="Wurch L.L."/>
        </authorList>
    </citation>
    <scope>NUCLEOTIDE SEQUENCE</scope>
</reference>
<dbReference type="InterPro" id="IPR044862">
    <property type="entry name" value="Pro_4_hyd_alph_FE2OG_OXY"/>
</dbReference>
<keyword evidence="5" id="KW-0408">Iron</keyword>
<dbReference type="GO" id="GO:0005783">
    <property type="term" value="C:endoplasmic reticulum"/>
    <property type="evidence" value="ECO:0007669"/>
    <property type="project" value="TreeGrafter"/>
</dbReference>
<evidence type="ECO:0000256" key="6">
    <source>
        <dbReference type="SAM" id="MobiDB-lite"/>
    </source>
</evidence>
<dbReference type="GeneID" id="17253960"/>
<dbReference type="KEGG" id="ehx:EMIHUDRAFT_121047"/>
<comment type="cofactor">
    <cofactor evidence="1">
        <name>L-ascorbate</name>
        <dbReference type="ChEBI" id="CHEBI:38290"/>
    </cofactor>
</comment>
<dbReference type="HOGENOM" id="CLU_812435_0_0_1"/>
<dbReference type="SMART" id="SM00702">
    <property type="entry name" value="P4Hc"/>
    <property type="match status" value="1"/>
</dbReference>
<evidence type="ECO:0000313" key="9">
    <source>
        <dbReference type="Proteomes" id="UP000013827"/>
    </source>
</evidence>
<sequence>MSLEASEGSAAVPAWLLNRQHAKAIGEASRKKAAEAAAERESTRRKAPASKLEKEATLSQYPSIPLSEYASDGDHLAINADFPGLRAIHRDPWIFLVSDLLSRAECEELMVKAGPHFQSSSGYSNNFRTSCECRVARHETQRLHARYAKLLNVPVGSLEAAKVSRYRRDEFFRNHVDVLSGTDFLENRIATLFVYLNDCEAGGETRFLSLPSQRSLEYAVGEKVCCLSTGRDVDGEGDYPGVIRAVLEDGSVDVDFDDGDEVARVPRSAVRAYETLEVKPAQGMGVLFFPGYLPSSPKAMRFRNQLDRYTVHEGCVAVDEKWVHQSWVWPSHPQAHYDGVETGAVGL</sequence>
<dbReference type="PaxDb" id="2903-EOD07810"/>
<dbReference type="Pfam" id="PF13640">
    <property type="entry name" value="2OG-FeII_Oxy_3"/>
    <property type="match status" value="1"/>
</dbReference>
<protein>
    <recommendedName>
        <fullName evidence="7">Fe2OG dioxygenase domain-containing protein</fullName>
    </recommendedName>
</protein>
<evidence type="ECO:0000256" key="5">
    <source>
        <dbReference type="ARBA" id="ARBA00023004"/>
    </source>
</evidence>
<dbReference type="Proteomes" id="UP000013827">
    <property type="component" value="Unassembled WGS sequence"/>
</dbReference>
<keyword evidence="9" id="KW-1185">Reference proteome</keyword>
<organism evidence="8 9">
    <name type="scientific">Emiliania huxleyi (strain CCMP1516)</name>
    <dbReference type="NCBI Taxonomy" id="280463"/>
    <lineage>
        <taxon>Eukaryota</taxon>
        <taxon>Haptista</taxon>
        <taxon>Haptophyta</taxon>
        <taxon>Prymnesiophyceae</taxon>
        <taxon>Isochrysidales</taxon>
        <taxon>Noelaerhabdaceae</taxon>
        <taxon>Emiliania</taxon>
    </lineage>
</organism>
<dbReference type="InterPro" id="IPR005123">
    <property type="entry name" value="Oxoglu/Fe-dep_dioxygenase_dom"/>
</dbReference>
<reference evidence="8" key="2">
    <citation type="submission" date="2024-10" db="UniProtKB">
        <authorList>
            <consortium name="EnsemblProtists"/>
        </authorList>
    </citation>
    <scope>IDENTIFICATION</scope>
</reference>
<dbReference type="GO" id="GO:0005506">
    <property type="term" value="F:iron ion binding"/>
    <property type="evidence" value="ECO:0007669"/>
    <property type="project" value="InterPro"/>
</dbReference>
<feature type="region of interest" description="Disordered" evidence="6">
    <location>
        <begin position="27"/>
        <end position="56"/>
    </location>
</feature>
<proteinExistence type="predicted"/>
<dbReference type="PANTHER" id="PTHR10869:SF229">
    <property type="entry name" value="PROLYL 4-HYDROXYLASE ALPHA SUBUNIT DOMAIN-CONTAINING PROTEIN"/>
    <property type="match status" value="1"/>
</dbReference>
<dbReference type="RefSeq" id="XP_005760239.1">
    <property type="nucleotide sequence ID" value="XM_005760182.1"/>
</dbReference>
<keyword evidence="2" id="KW-0479">Metal-binding</keyword>
<evidence type="ECO:0000256" key="2">
    <source>
        <dbReference type="ARBA" id="ARBA00022723"/>
    </source>
</evidence>
<feature type="domain" description="Fe2OG dioxygenase" evidence="7">
    <location>
        <begin position="157"/>
        <end position="330"/>
    </location>
</feature>
<evidence type="ECO:0000256" key="4">
    <source>
        <dbReference type="ARBA" id="ARBA00023002"/>
    </source>
</evidence>
<dbReference type="CDD" id="cd04508">
    <property type="entry name" value="Tudor_SF"/>
    <property type="match status" value="1"/>
</dbReference>
<dbReference type="Gene3D" id="2.30.30.140">
    <property type="match status" value="1"/>
</dbReference>
<keyword evidence="3" id="KW-0223">Dioxygenase</keyword>
<evidence type="ECO:0000313" key="8">
    <source>
        <dbReference type="EnsemblProtists" id="EOD07810"/>
    </source>
</evidence>
<feature type="compositionally biased region" description="Basic and acidic residues" evidence="6">
    <location>
        <begin position="28"/>
        <end position="44"/>
    </location>
</feature>